<protein>
    <submittedName>
        <fullName evidence="2">DUF397 domain-containing protein</fullName>
    </submittedName>
</protein>
<feature type="domain" description="DUF397" evidence="1">
    <location>
        <begin position="5"/>
        <end position="60"/>
    </location>
</feature>
<evidence type="ECO:0000259" key="1">
    <source>
        <dbReference type="Pfam" id="PF04149"/>
    </source>
</evidence>
<dbReference type="EMBL" id="JAAGLU010000037">
    <property type="protein sequence ID" value="NEC90919.1"/>
    <property type="molecule type" value="Genomic_DNA"/>
</dbReference>
<dbReference type="AlphaFoldDB" id="A0A6B3C2N1"/>
<comment type="caution">
    <text evidence="2">The sequence shown here is derived from an EMBL/GenBank/DDBJ whole genome shotgun (WGS) entry which is preliminary data.</text>
</comment>
<gene>
    <name evidence="2" type="ORF">G3I71_35125</name>
</gene>
<dbReference type="RefSeq" id="WP_164321195.1">
    <property type="nucleotide sequence ID" value="NZ_JAAGLU010000037.1"/>
</dbReference>
<dbReference type="Pfam" id="PF04149">
    <property type="entry name" value="DUF397"/>
    <property type="match status" value="1"/>
</dbReference>
<reference evidence="2" key="1">
    <citation type="submission" date="2020-01" db="EMBL/GenBank/DDBJ databases">
        <title>Insect and environment-associated Actinomycetes.</title>
        <authorList>
            <person name="Currrie C."/>
            <person name="Chevrette M."/>
            <person name="Carlson C."/>
            <person name="Stubbendieck R."/>
            <person name="Wendt-Pienkowski E."/>
        </authorList>
    </citation>
    <scope>NUCLEOTIDE SEQUENCE</scope>
    <source>
        <strain evidence="2">SID12501</strain>
    </source>
</reference>
<name>A0A6B3C2N1_9ACTN</name>
<organism evidence="2">
    <name type="scientific">Streptomyces sp. SID12501</name>
    <dbReference type="NCBI Taxonomy" id="2706042"/>
    <lineage>
        <taxon>Bacteria</taxon>
        <taxon>Bacillati</taxon>
        <taxon>Actinomycetota</taxon>
        <taxon>Actinomycetes</taxon>
        <taxon>Kitasatosporales</taxon>
        <taxon>Streptomycetaceae</taxon>
        <taxon>Streptomyces</taxon>
    </lineage>
</organism>
<dbReference type="InterPro" id="IPR007278">
    <property type="entry name" value="DUF397"/>
</dbReference>
<accession>A0A6B3C2N1</accession>
<sequence>MASKLTWQKSSYCAQGNSCIHIATTPTAPRTIHLTESGDPTGAILTTTPAAFHTLLTTLKADTTPPRATTPAIEVTLGETPDTPVRVRSTSAPDTVVTTDRHRWHAFVLGVRAGEFDHFA</sequence>
<proteinExistence type="predicted"/>
<evidence type="ECO:0000313" key="2">
    <source>
        <dbReference type="EMBL" id="NEC90919.1"/>
    </source>
</evidence>